<feature type="compositionally biased region" description="Basic residues" evidence="1">
    <location>
        <begin position="373"/>
        <end position="390"/>
    </location>
</feature>
<dbReference type="OrthoDB" id="10677335at2759"/>
<evidence type="ECO:0000256" key="1">
    <source>
        <dbReference type="SAM" id="MobiDB-lite"/>
    </source>
</evidence>
<feature type="region of interest" description="Disordered" evidence="1">
    <location>
        <begin position="173"/>
        <end position="210"/>
    </location>
</feature>
<dbReference type="EMBL" id="QPFP01000048">
    <property type="protein sequence ID" value="TEB26470.1"/>
    <property type="molecule type" value="Genomic_DNA"/>
</dbReference>
<evidence type="ECO:0000313" key="3">
    <source>
        <dbReference type="Proteomes" id="UP000298030"/>
    </source>
</evidence>
<reference evidence="2 3" key="1">
    <citation type="journal article" date="2019" name="Nat. Ecol. Evol.">
        <title>Megaphylogeny resolves global patterns of mushroom evolution.</title>
        <authorList>
            <person name="Varga T."/>
            <person name="Krizsan K."/>
            <person name="Foldi C."/>
            <person name="Dima B."/>
            <person name="Sanchez-Garcia M."/>
            <person name="Sanchez-Ramirez S."/>
            <person name="Szollosi G.J."/>
            <person name="Szarkandi J.G."/>
            <person name="Papp V."/>
            <person name="Albert L."/>
            <person name="Andreopoulos W."/>
            <person name="Angelini C."/>
            <person name="Antonin V."/>
            <person name="Barry K.W."/>
            <person name="Bougher N.L."/>
            <person name="Buchanan P."/>
            <person name="Buyck B."/>
            <person name="Bense V."/>
            <person name="Catcheside P."/>
            <person name="Chovatia M."/>
            <person name="Cooper J."/>
            <person name="Damon W."/>
            <person name="Desjardin D."/>
            <person name="Finy P."/>
            <person name="Geml J."/>
            <person name="Haridas S."/>
            <person name="Hughes K."/>
            <person name="Justo A."/>
            <person name="Karasinski D."/>
            <person name="Kautmanova I."/>
            <person name="Kiss B."/>
            <person name="Kocsube S."/>
            <person name="Kotiranta H."/>
            <person name="LaButti K.M."/>
            <person name="Lechner B.E."/>
            <person name="Liimatainen K."/>
            <person name="Lipzen A."/>
            <person name="Lukacs Z."/>
            <person name="Mihaltcheva S."/>
            <person name="Morgado L.N."/>
            <person name="Niskanen T."/>
            <person name="Noordeloos M.E."/>
            <person name="Ohm R.A."/>
            <person name="Ortiz-Santana B."/>
            <person name="Ovrebo C."/>
            <person name="Racz N."/>
            <person name="Riley R."/>
            <person name="Savchenko A."/>
            <person name="Shiryaev A."/>
            <person name="Soop K."/>
            <person name="Spirin V."/>
            <person name="Szebenyi C."/>
            <person name="Tomsovsky M."/>
            <person name="Tulloss R.E."/>
            <person name="Uehling J."/>
            <person name="Grigoriev I.V."/>
            <person name="Vagvolgyi C."/>
            <person name="Papp T."/>
            <person name="Martin F.M."/>
            <person name="Miettinen O."/>
            <person name="Hibbett D.S."/>
            <person name="Nagy L.G."/>
        </authorList>
    </citation>
    <scope>NUCLEOTIDE SEQUENCE [LARGE SCALE GENOMIC DNA]</scope>
    <source>
        <strain evidence="2 3">FP101781</strain>
    </source>
</reference>
<feature type="compositionally biased region" description="Low complexity" evidence="1">
    <location>
        <begin position="54"/>
        <end position="65"/>
    </location>
</feature>
<sequence>MPSLEPPPHALSDRAHSDTGVKAGYRRAVRGRSPAAPPRYPGVVDEVELKGVESAGSAVSWSPSSTHVGSMRFGNDLFTPKTTDKGSSRVESPKAPSPKLPSRPSRWGFLTRGRSKSVTDLRSSRSSPSPFVPRTPPVGKGDDAPPPVPPIPAFPAHIHLASLGIIRNDAVISTSKNTPPDTPPARPPRSSARDCPPRTSIGPPPSPTQRLMDAANAVVGPHPNPEVLPPIAFPSCFLASPEFGHPFSSSFVDLDIPWVTKDMTFGLVIPGSQTQSSFGLGSWTASNESSPIASPVPSTMSTLTFSDHSDIWGRGGLTVGSPHSRSDLNSRILQDITNFPSVPSPFLHQPTHPPLEPLLEGDGKYPKPTGGLLRHKLSMPSMKSRKKRGHGKENEPWMVPKRRSPRT</sequence>
<organism evidence="2 3">
    <name type="scientific">Coprinellus micaceus</name>
    <name type="common">Glistening ink-cap mushroom</name>
    <name type="synonym">Coprinus micaceus</name>
    <dbReference type="NCBI Taxonomy" id="71717"/>
    <lineage>
        <taxon>Eukaryota</taxon>
        <taxon>Fungi</taxon>
        <taxon>Dikarya</taxon>
        <taxon>Basidiomycota</taxon>
        <taxon>Agaricomycotina</taxon>
        <taxon>Agaricomycetes</taxon>
        <taxon>Agaricomycetidae</taxon>
        <taxon>Agaricales</taxon>
        <taxon>Agaricineae</taxon>
        <taxon>Psathyrellaceae</taxon>
        <taxon>Coprinellus</taxon>
    </lineage>
</organism>
<keyword evidence="3" id="KW-1185">Reference proteome</keyword>
<name>A0A4Y7SX86_COPMI</name>
<feature type="compositionally biased region" description="Basic and acidic residues" evidence="1">
    <location>
        <begin position="82"/>
        <end position="92"/>
    </location>
</feature>
<gene>
    <name evidence="2" type="ORF">FA13DRAFT_1776945</name>
</gene>
<comment type="caution">
    <text evidence="2">The sequence shown here is derived from an EMBL/GenBank/DDBJ whole genome shotgun (WGS) entry which is preliminary data.</text>
</comment>
<dbReference type="Proteomes" id="UP000298030">
    <property type="component" value="Unassembled WGS sequence"/>
</dbReference>
<accession>A0A4Y7SX86</accession>
<evidence type="ECO:0000313" key="2">
    <source>
        <dbReference type="EMBL" id="TEB26470.1"/>
    </source>
</evidence>
<proteinExistence type="predicted"/>
<feature type="region of interest" description="Disordered" evidence="1">
    <location>
        <begin position="361"/>
        <end position="407"/>
    </location>
</feature>
<dbReference type="AlphaFoldDB" id="A0A4Y7SX86"/>
<protein>
    <submittedName>
        <fullName evidence="2">Uncharacterized protein</fullName>
    </submittedName>
</protein>
<feature type="region of interest" description="Disordered" evidence="1">
    <location>
        <begin position="1"/>
        <end position="151"/>
    </location>
</feature>